<dbReference type="SUPFAM" id="SSF54001">
    <property type="entry name" value="Cysteine proteinases"/>
    <property type="match status" value="1"/>
</dbReference>
<gene>
    <name evidence="8" type="ORF">FRX94_00710</name>
</gene>
<evidence type="ECO:0000256" key="3">
    <source>
        <dbReference type="ARBA" id="ARBA00022801"/>
    </source>
</evidence>
<dbReference type="Proteomes" id="UP000320791">
    <property type="component" value="Unassembled WGS sequence"/>
</dbReference>
<keyword evidence="9" id="KW-1185">Reference proteome</keyword>
<feature type="chain" id="PRO_5039149816" evidence="6">
    <location>
        <begin position="31"/>
        <end position="550"/>
    </location>
</feature>
<feature type="region of interest" description="Disordered" evidence="5">
    <location>
        <begin position="184"/>
        <end position="210"/>
    </location>
</feature>
<feature type="domain" description="NlpC/P60" evidence="7">
    <location>
        <begin position="427"/>
        <end position="548"/>
    </location>
</feature>
<dbReference type="InterPro" id="IPR051794">
    <property type="entry name" value="PG_Endopeptidase_C40"/>
</dbReference>
<evidence type="ECO:0000256" key="4">
    <source>
        <dbReference type="ARBA" id="ARBA00022807"/>
    </source>
</evidence>
<evidence type="ECO:0000313" key="9">
    <source>
        <dbReference type="Proteomes" id="UP000320791"/>
    </source>
</evidence>
<accession>A0A5C5USD9</accession>
<sequence length="550" mass="58987">MNRRFHNVATKIVATAVCASGLTLGAQAVAQPRNPDDAAIAEADRQVSSNNGEVSRLITSISEADAEVNRLENEMGGLREAVNKAVVDLHDAQNAAETARQETRQAKDRLQGTQNELASAQEILDEISRSAYRRGATAPGVSAAAGTANTDDALDRQTYLRMSAEKQRRAIAHLEKLRTETANEESSLRLARRQAEERESAAQEARLQAERDIERNTGLLRAKNSERSGLIAARTDAEQRLAIARANAADLGRQRAEYQEFLKAEEERKAAEARAEEARRQAEAQAEEQRRREADAKKAQEEADAAQAAADRQAAQERAKQAAAEAEEAKQLAAQNQAQAIDAKALEEAALAAAALAAEALIQANTPDHQTLVSPYPTTEDADDALTFASETEGTYQTLSQAASVDVGGSRAERIELVISRGMSQIGTPYAWGGGNASGPTQGIRDGGVADSYGDFNKVGFDCSGLVLYAFAGAGISLPHYTGYQYNYGTKIDPSAMERGDLIFYGPNAEHHVAIYLGDGTMLEAPQSGSAVQVSPVRWSGMSPHAVRLI</sequence>
<protein>
    <submittedName>
        <fullName evidence="8">Hydrolase</fullName>
    </submittedName>
</protein>
<dbReference type="AlphaFoldDB" id="A0A5C5USD9"/>
<feature type="compositionally biased region" description="Basic and acidic residues" evidence="5">
    <location>
        <begin position="272"/>
        <end position="301"/>
    </location>
</feature>
<keyword evidence="4" id="KW-0788">Thiol protease</keyword>
<dbReference type="NCBIfam" id="NF046048">
    <property type="entry name" value="NlpC_P60_DIP1281"/>
    <property type="match status" value="1"/>
</dbReference>
<organism evidence="8 9">
    <name type="scientific">Corynebacterium canis</name>
    <dbReference type="NCBI Taxonomy" id="679663"/>
    <lineage>
        <taxon>Bacteria</taxon>
        <taxon>Bacillati</taxon>
        <taxon>Actinomycetota</taxon>
        <taxon>Actinomycetes</taxon>
        <taxon>Mycobacteriales</taxon>
        <taxon>Corynebacteriaceae</taxon>
        <taxon>Corynebacterium</taxon>
    </lineage>
</organism>
<dbReference type="InterPro" id="IPR038765">
    <property type="entry name" value="Papain-like_cys_pep_sf"/>
</dbReference>
<proteinExistence type="inferred from homology"/>
<evidence type="ECO:0000256" key="6">
    <source>
        <dbReference type="SAM" id="SignalP"/>
    </source>
</evidence>
<dbReference type="GO" id="GO:0008234">
    <property type="term" value="F:cysteine-type peptidase activity"/>
    <property type="evidence" value="ECO:0007669"/>
    <property type="project" value="UniProtKB-KW"/>
</dbReference>
<dbReference type="OrthoDB" id="4771638at2"/>
<feature type="compositionally biased region" description="Basic and acidic residues" evidence="5">
    <location>
        <begin position="99"/>
        <end position="110"/>
    </location>
</feature>
<evidence type="ECO:0000313" key="8">
    <source>
        <dbReference type="EMBL" id="TWT29076.1"/>
    </source>
</evidence>
<dbReference type="GO" id="GO:0006508">
    <property type="term" value="P:proteolysis"/>
    <property type="evidence" value="ECO:0007669"/>
    <property type="project" value="UniProtKB-KW"/>
</dbReference>
<keyword evidence="2" id="KW-0645">Protease</keyword>
<feature type="compositionally biased region" description="Basic and acidic residues" evidence="5">
    <location>
        <begin position="193"/>
        <end position="210"/>
    </location>
</feature>
<dbReference type="PANTHER" id="PTHR47359">
    <property type="entry name" value="PEPTIDOGLYCAN DL-ENDOPEPTIDASE CWLO"/>
    <property type="match status" value="1"/>
</dbReference>
<name>A0A5C5USD9_9CORY</name>
<evidence type="ECO:0000259" key="7">
    <source>
        <dbReference type="Pfam" id="PF00877"/>
    </source>
</evidence>
<evidence type="ECO:0000256" key="1">
    <source>
        <dbReference type="ARBA" id="ARBA00007074"/>
    </source>
</evidence>
<evidence type="ECO:0000256" key="2">
    <source>
        <dbReference type="ARBA" id="ARBA00022670"/>
    </source>
</evidence>
<dbReference type="InterPro" id="IPR000064">
    <property type="entry name" value="NLP_P60_dom"/>
</dbReference>
<dbReference type="EMBL" id="VOHM01000001">
    <property type="protein sequence ID" value="TWT29076.1"/>
    <property type="molecule type" value="Genomic_DNA"/>
</dbReference>
<dbReference type="Pfam" id="PF00877">
    <property type="entry name" value="NLPC_P60"/>
    <property type="match status" value="1"/>
</dbReference>
<feature type="region of interest" description="Disordered" evidence="5">
    <location>
        <begin position="272"/>
        <end position="323"/>
    </location>
</feature>
<feature type="signal peptide" evidence="6">
    <location>
        <begin position="1"/>
        <end position="30"/>
    </location>
</feature>
<dbReference type="Gene3D" id="3.90.1720.10">
    <property type="entry name" value="endopeptidase domain like (from Nostoc punctiforme)"/>
    <property type="match status" value="1"/>
</dbReference>
<dbReference type="RefSeq" id="WP_146323192.1">
    <property type="nucleotide sequence ID" value="NZ_BAABLR010000076.1"/>
</dbReference>
<comment type="similarity">
    <text evidence="1">Belongs to the peptidase C40 family.</text>
</comment>
<keyword evidence="3 8" id="KW-0378">Hydrolase</keyword>
<comment type="caution">
    <text evidence="8">The sequence shown here is derived from an EMBL/GenBank/DDBJ whole genome shotgun (WGS) entry which is preliminary data.</text>
</comment>
<evidence type="ECO:0000256" key="5">
    <source>
        <dbReference type="SAM" id="MobiDB-lite"/>
    </source>
</evidence>
<keyword evidence="6" id="KW-0732">Signal</keyword>
<dbReference type="PANTHER" id="PTHR47359:SF3">
    <property type="entry name" value="NLP_P60 DOMAIN-CONTAINING PROTEIN-RELATED"/>
    <property type="match status" value="1"/>
</dbReference>
<reference evidence="8 9" key="1">
    <citation type="submission" date="2019-08" db="EMBL/GenBank/DDBJ databases">
        <authorList>
            <person name="Lei W."/>
        </authorList>
    </citation>
    <scope>NUCLEOTIDE SEQUENCE [LARGE SCALE GENOMIC DNA]</scope>
    <source>
        <strain evidence="8 9">CCUG 58627</strain>
    </source>
</reference>
<feature type="region of interest" description="Disordered" evidence="5">
    <location>
        <begin position="94"/>
        <end position="114"/>
    </location>
</feature>